<dbReference type="Proteomes" id="UP001073227">
    <property type="component" value="Unassembled WGS sequence"/>
</dbReference>
<comment type="caution">
    <text evidence="1">The sequence shown here is derived from an EMBL/GenBank/DDBJ whole genome shotgun (WGS) entry which is preliminary data.</text>
</comment>
<evidence type="ECO:0000313" key="2">
    <source>
        <dbReference type="Proteomes" id="UP001073227"/>
    </source>
</evidence>
<protein>
    <submittedName>
        <fullName evidence="1">Beta family protein</fullName>
    </submittedName>
</protein>
<dbReference type="EMBL" id="JAOVZR010000001">
    <property type="protein sequence ID" value="MCY0149520.1"/>
    <property type="molecule type" value="Genomic_DNA"/>
</dbReference>
<proteinExistence type="predicted"/>
<evidence type="ECO:0000313" key="1">
    <source>
        <dbReference type="EMBL" id="MCY0149520.1"/>
    </source>
</evidence>
<keyword evidence="2" id="KW-1185">Reference proteome</keyword>
<dbReference type="InterPro" id="IPR025683">
    <property type="entry name" value="Protein_beta"/>
</dbReference>
<organism evidence="1 2">
    <name type="scientific">Hoeflea algicola</name>
    <dbReference type="NCBI Taxonomy" id="2983763"/>
    <lineage>
        <taxon>Bacteria</taxon>
        <taxon>Pseudomonadati</taxon>
        <taxon>Pseudomonadota</taxon>
        <taxon>Alphaproteobacteria</taxon>
        <taxon>Hyphomicrobiales</taxon>
        <taxon>Rhizobiaceae</taxon>
        <taxon>Hoeflea</taxon>
    </lineage>
</organism>
<gene>
    <name evidence="1" type="ORF">OEG84_17855</name>
</gene>
<reference evidence="1" key="1">
    <citation type="submission" date="2022-10" db="EMBL/GenBank/DDBJ databases">
        <title>Hoeflea sp. G2-23, isolated from marine algae.</title>
        <authorList>
            <person name="Kristyanto S."/>
            <person name="Kim J.M."/>
            <person name="Jeon C.O."/>
        </authorList>
    </citation>
    <scope>NUCLEOTIDE SEQUENCE</scope>
    <source>
        <strain evidence="1">G2-23</strain>
    </source>
</reference>
<sequence>MDSDIVVHGKGVGNYSFIFERQQEGLRLRPTLIVNPAEDDDEATYVSDLKSQFTAFAKAFEEIAYRVAVTEDDQFLFDLVSLKSEIDAYQKNGGRFFVVLDHEYVRPGNGLVHAKRSTQVINSIYAELGQVEVIVLATSFPKSVTDVGDEEHDIFRVEEVFVYEEIKKTHTNIRYGDYGSINPIRNDEIIITRGWRPRIDFVSRHDGMHTYYFREKRKVVGTKVVEMNGEKKTEKILAPYSIHYQSVANKVMGFSPYYQSVSSSWGSDEIIAAAAGKVGSNSPSHWISVRMEIHISQVLKYFGCDPV</sequence>
<accession>A0ABT3ZCI5</accession>
<dbReference type="Pfam" id="PF14350">
    <property type="entry name" value="Beta_protein"/>
    <property type="match status" value="1"/>
</dbReference>
<dbReference type="RefSeq" id="WP_267654987.1">
    <property type="nucleotide sequence ID" value="NZ_JAOVZR010000001.1"/>
</dbReference>
<name>A0ABT3ZCI5_9HYPH</name>